<proteinExistence type="predicted"/>
<dbReference type="InterPro" id="IPR036237">
    <property type="entry name" value="Xyl_isomerase-like_sf"/>
</dbReference>
<dbReference type="Proteomes" id="UP000250369">
    <property type="component" value="Unassembled WGS sequence"/>
</dbReference>
<dbReference type="InterPro" id="IPR050312">
    <property type="entry name" value="IolE/XylAMocC-like"/>
</dbReference>
<dbReference type="EMBL" id="QMFB01000012">
    <property type="protein sequence ID" value="RAV19415.1"/>
    <property type="molecule type" value="Genomic_DNA"/>
</dbReference>
<keyword evidence="2" id="KW-0413">Isomerase</keyword>
<dbReference type="Gene3D" id="3.20.20.150">
    <property type="entry name" value="Divalent-metal-dependent TIM barrel enzymes"/>
    <property type="match status" value="1"/>
</dbReference>
<evidence type="ECO:0000313" key="3">
    <source>
        <dbReference type="Proteomes" id="UP000250369"/>
    </source>
</evidence>
<dbReference type="PANTHER" id="PTHR12110">
    <property type="entry name" value="HYDROXYPYRUVATE ISOMERASE"/>
    <property type="match status" value="1"/>
</dbReference>
<gene>
    <name evidence="2" type="ORF">DQG23_20690</name>
</gene>
<accession>A0A329MHS1</accession>
<dbReference type="SUPFAM" id="SSF51658">
    <property type="entry name" value="Xylose isomerase-like"/>
    <property type="match status" value="1"/>
</dbReference>
<dbReference type="AlphaFoldDB" id="A0A329MHS1"/>
<feature type="domain" description="Xylose isomerase-like TIM barrel" evidence="1">
    <location>
        <begin position="17"/>
        <end position="265"/>
    </location>
</feature>
<sequence length="270" mass="29818">MEIGVINILKNNGSCFEHVSQFGLKVCQLTGWDPVLCTPEVADNVVRESRKHGVRICALWGWVAGPGKWNFTEGPVTLGLVPEQYREERVRTLKGWADFAERIGAPAVVTHCGFIPENMTDPVYDGVVQAIREVAAYCESKGLGFWFETGQETPVVLLRTIERVGTGNLGINLDPANLILYGKGNPIDALDVIGPYVRNVHVKDGLYPTNGDLLGKEVLVGTGKVRFPEFLAKLREIGYDGELIIEREISGDEQARDIRATIDNLTKWLA</sequence>
<dbReference type="RefSeq" id="WP_113032775.1">
    <property type="nucleotide sequence ID" value="NZ_QMFB01000012.1"/>
</dbReference>
<protein>
    <submittedName>
        <fullName evidence="2">Sugar phosphate isomerase/epimerase</fullName>
    </submittedName>
</protein>
<evidence type="ECO:0000313" key="2">
    <source>
        <dbReference type="EMBL" id="RAV19415.1"/>
    </source>
</evidence>
<dbReference type="OrthoDB" id="3185623at2"/>
<organism evidence="2 3">
    <name type="scientific">Paenibacillus contaminans</name>
    <dbReference type="NCBI Taxonomy" id="450362"/>
    <lineage>
        <taxon>Bacteria</taxon>
        <taxon>Bacillati</taxon>
        <taxon>Bacillota</taxon>
        <taxon>Bacilli</taxon>
        <taxon>Bacillales</taxon>
        <taxon>Paenibacillaceae</taxon>
        <taxon>Paenibacillus</taxon>
    </lineage>
</organism>
<keyword evidence="3" id="KW-1185">Reference proteome</keyword>
<dbReference type="GO" id="GO:0016853">
    <property type="term" value="F:isomerase activity"/>
    <property type="evidence" value="ECO:0007669"/>
    <property type="project" value="UniProtKB-KW"/>
</dbReference>
<comment type="caution">
    <text evidence="2">The sequence shown here is derived from an EMBL/GenBank/DDBJ whole genome shotgun (WGS) entry which is preliminary data.</text>
</comment>
<reference evidence="2 3" key="1">
    <citation type="journal article" date="2009" name="Int. J. Syst. Evol. Microbiol.">
        <title>Paenibacillus contaminans sp. nov., isolated from a contaminated laboratory plate.</title>
        <authorList>
            <person name="Chou J.H."/>
            <person name="Lee J.H."/>
            <person name="Lin M.C."/>
            <person name="Chang P.S."/>
            <person name="Arun A.B."/>
            <person name="Young C.C."/>
            <person name="Chen W.M."/>
        </authorList>
    </citation>
    <scope>NUCLEOTIDE SEQUENCE [LARGE SCALE GENOMIC DNA]</scope>
    <source>
        <strain evidence="2 3">CKOBP-6</strain>
    </source>
</reference>
<name>A0A329MHS1_9BACL</name>
<dbReference type="InterPro" id="IPR013022">
    <property type="entry name" value="Xyl_isomerase-like_TIM-brl"/>
</dbReference>
<dbReference type="PANTHER" id="PTHR12110:SF53">
    <property type="entry name" value="BLR5974 PROTEIN"/>
    <property type="match status" value="1"/>
</dbReference>
<evidence type="ECO:0000259" key="1">
    <source>
        <dbReference type="Pfam" id="PF01261"/>
    </source>
</evidence>
<dbReference type="Pfam" id="PF01261">
    <property type="entry name" value="AP_endonuc_2"/>
    <property type="match status" value="1"/>
</dbReference>